<evidence type="ECO:0000313" key="6">
    <source>
        <dbReference type="EMBL" id="KAJ4840178.1"/>
    </source>
</evidence>
<dbReference type="InterPro" id="IPR000467">
    <property type="entry name" value="G_patch_dom"/>
</dbReference>
<dbReference type="PANTHER" id="PTHR13948">
    <property type="entry name" value="RNA-BINDING PROTEIN"/>
    <property type="match status" value="1"/>
</dbReference>
<sequence length="513" mass="56612">MTQMAGDNPESETNKETENKIEEECSFVWDETTQLYFHASSGFYYDPVAGWYYSSGDGVYYRFENGSYVPLEADQVNGYEEHGDTTTFLAYSVDEDESGEHVVFCDGEENLSPRSVDESDACQCIGTVPDEDISGQIACSTDQEPEFPPPTSEWLEETLINHFLSGPRPSGKAAGSTFLSLEMDADNDGREEQEQCDLTMSNTDADASRDEENWRAQYGQVVHSEEEILPDLAAVDLWDWSIVSGSKKNANDQDARLVGRLVKQSAKLHPSMRSSGSLFRTAPICEVYLDLVRVRTGQVYKLRSPSARYLASLSIYDSSNPTKDWGFPKFTVSMQDISLNKKSPPTAAIVDTDGKGLSELPNQNSTSKKFNQVVSDAFRSSHFRLDFGHLSLYLMSETVEVLQVISWQLKGHLYRDRAAERRALHGGFSLGPGQKSSPIDDAGSSSRPNEEVAAEAMNMSFGAGSYARKILESMGWKEGEALGNTVKGLVEPIQAVGNVGSAGLGWPRGMKHM</sequence>
<feature type="domain" description="G-patch" evidence="5">
    <location>
        <begin position="463"/>
        <end position="509"/>
    </location>
</feature>
<dbReference type="CDD" id="cd16074">
    <property type="entry name" value="OCRE"/>
    <property type="match status" value="1"/>
</dbReference>
<dbReference type="PROSITE" id="PS50174">
    <property type="entry name" value="G_PATCH"/>
    <property type="match status" value="1"/>
</dbReference>
<organism evidence="6 7">
    <name type="scientific">Turnera subulata</name>
    <dbReference type="NCBI Taxonomy" id="218843"/>
    <lineage>
        <taxon>Eukaryota</taxon>
        <taxon>Viridiplantae</taxon>
        <taxon>Streptophyta</taxon>
        <taxon>Embryophyta</taxon>
        <taxon>Tracheophyta</taxon>
        <taxon>Spermatophyta</taxon>
        <taxon>Magnoliopsida</taxon>
        <taxon>eudicotyledons</taxon>
        <taxon>Gunneridae</taxon>
        <taxon>Pentapetalae</taxon>
        <taxon>rosids</taxon>
        <taxon>fabids</taxon>
        <taxon>Malpighiales</taxon>
        <taxon>Passifloraceae</taxon>
        <taxon>Turnera</taxon>
    </lineage>
</organism>
<evidence type="ECO:0000256" key="3">
    <source>
        <dbReference type="ARBA" id="ARBA00023242"/>
    </source>
</evidence>
<name>A0A9Q0JFU8_9ROSI</name>
<keyword evidence="7" id="KW-1185">Reference proteome</keyword>
<reference evidence="6" key="2">
    <citation type="journal article" date="2023" name="Plants (Basel)">
        <title>Annotation of the Turnera subulata (Passifloraceae) Draft Genome Reveals the S-Locus Evolved after the Divergence of Turneroideae from Passifloroideae in a Stepwise Manner.</title>
        <authorList>
            <person name="Henning P.M."/>
            <person name="Roalson E.H."/>
            <person name="Mir W."/>
            <person name="McCubbin A.G."/>
            <person name="Shore J.S."/>
        </authorList>
    </citation>
    <scope>NUCLEOTIDE SEQUENCE</scope>
    <source>
        <strain evidence="6">F60SS</strain>
    </source>
</reference>
<dbReference type="GO" id="GO:0003723">
    <property type="term" value="F:RNA binding"/>
    <property type="evidence" value="ECO:0007669"/>
    <property type="project" value="UniProtKB-KW"/>
</dbReference>
<comment type="subcellular location">
    <subcellularLocation>
        <location evidence="1">Nucleus</location>
    </subcellularLocation>
</comment>
<dbReference type="Proteomes" id="UP001141552">
    <property type="component" value="Unassembled WGS sequence"/>
</dbReference>
<reference evidence="6" key="1">
    <citation type="submission" date="2022-02" db="EMBL/GenBank/DDBJ databases">
        <authorList>
            <person name="Henning P.M."/>
            <person name="McCubbin A.G."/>
            <person name="Shore J.S."/>
        </authorList>
    </citation>
    <scope>NUCLEOTIDE SEQUENCE</scope>
    <source>
        <strain evidence="6">F60SS</strain>
        <tissue evidence="6">Leaves</tissue>
    </source>
</reference>
<accession>A0A9Q0JFU8</accession>
<evidence type="ECO:0000313" key="7">
    <source>
        <dbReference type="Proteomes" id="UP001141552"/>
    </source>
</evidence>
<dbReference type="AlphaFoldDB" id="A0A9Q0JFU8"/>
<evidence type="ECO:0000256" key="4">
    <source>
        <dbReference type="SAM" id="MobiDB-lite"/>
    </source>
</evidence>
<dbReference type="EMBL" id="JAKUCV010003092">
    <property type="protein sequence ID" value="KAJ4840178.1"/>
    <property type="molecule type" value="Genomic_DNA"/>
</dbReference>
<protein>
    <recommendedName>
        <fullName evidence="5">G-patch domain-containing protein</fullName>
    </recommendedName>
</protein>
<proteinExistence type="predicted"/>
<dbReference type="SMART" id="SM00443">
    <property type="entry name" value="G_patch"/>
    <property type="match status" value="1"/>
</dbReference>
<evidence type="ECO:0000256" key="2">
    <source>
        <dbReference type="ARBA" id="ARBA00022884"/>
    </source>
</evidence>
<keyword evidence="3" id="KW-0539">Nucleus</keyword>
<dbReference type="PANTHER" id="PTHR13948:SF38">
    <property type="entry name" value="D111_G-PATCH DOMAIN-CONTAINING PROTEIN"/>
    <property type="match status" value="1"/>
</dbReference>
<dbReference type="GO" id="GO:0005634">
    <property type="term" value="C:nucleus"/>
    <property type="evidence" value="ECO:0007669"/>
    <property type="project" value="UniProtKB-SubCell"/>
</dbReference>
<comment type="caution">
    <text evidence="6">The sequence shown here is derived from an EMBL/GenBank/DDBJ whole genome shotgun (WGS) entry which is preliminary data.</text>
</comment>
<evidence type="ECO:0000259" key="5">
    <source>
        <dbReference type="PROSITE" id="PS50174"/>
    </source>
</evidence>
<dbReference type="Pfam" id="PF01585">
    <property type="entry name" value="G-patch"/>
    <property type="match status" value="1"/>
</dbReference>
<keyword evidence="2" id="KW-0694">RNA-binding</keyword>
<evidence type="ECO:0000256" key="1">
    <source>
        <dbReference type="ARBA" id="ARBA00004123"/>
    </source>
</evidence>
<dbReference type="Pfam" id="PF17780">
    <property type="entry name" value="OCRE"/>
    <property type="match status" value="1"/>
</dbReference>
<feature type="region of interest" description="Disordered" evidence="4">
    <location>
        <begin position="426"/>
        <end position="451"/>
    </location>
</feature>
<dbReference type="GO" id="GO:0000398">
    <property type="term" value="P:mRNA splicing, via spliceosome"/>
    <property type="evidence" value="ECO:0007669"/>
    <property type="project" value="TreeGrafter"/>
</dbReference>
<dbReference type="OrthoDB" id="4822at2759"/>
<gene>
    <name evidence="6" type="ORF">Tsubulata_002926</name>
</gene>
<dbReference type="InterPro" id="IPR041591">
    <property type="entry name" value="OCRE"/>
</dbReference>